<name>C5ZVQ0_9HELI</name>
<evidence type="ECO:0000313" key="4">
    <source>
        <dbReference type="EMBL" id="EES88954.1"/>
    </source>
</evidence>
<dbReference type="Pfam" id="PF03797">
    <property type="entry name" value="Autotransporter"/>
    <property type="match status" value="1"/>
</dbReference>
<organism evidence="4 5">
    <name type="scientific">Helicobacter canadensis MIT 98-5491</name>
    <dbReference type="NCBI Taxonomy" id="537970"/>
    <lineage>
        <taxon>Bacteria</taxon>
        <taxon>Pseudomonadati</taxon>
        <taxon>Campylobacterota</taxon>
        <taxon>Epsilonproteobacteria</taxon>
        <taxon>Campylobacterales</taxon>
        <taxon>Helicobacteraceae</taxon>
        <taxon>Helicobacter</taxon>
    </lineage>
</organism>
<keyword evidence="1" id="KW-0175">Coiled coil</keyword>
<reference evidence="4 5" key="1">
    <citation type="journal article" date="2009" name="J. Bacteriol.">
        <title>Genome sequence of the emerging pathogen Helicobacter canadensis.</title>
        <authorList>
            <person name="Loman N.J."/>
            <person name="Snyder L.A."/>
            <person name="Linton J.D."/>
            <person name="Langdon R."/>
            <person name="Lawson A.J."/>
            <person name="Weinstock G.M."/>
            <person name="Wren B.W."/>
            <person name="Pallen M.J."/>
        </authorList>
    </citation>
    <scope>NUCLEOTIDE SEQUENCE [LARGE SCALE GENOMIC DNA]</scope>
    <source>
        <strain evidence="4 5">MIT 98-5491</strain>
    </source>
</reference>
<proteinExistence type="predicted"/>
<evidence type="ECO:0000256" key="1">
    <source>
        <dbReference type="SAM" id="Coils"/>
    </source>
</evidence>
<dbReference type="GO" id="GO:0006508">
    <property type="term" value="P:proteolysis"/>
    <property type="evidence" value="ECO:0007669"/>
    <property type="project" value="UniProtKB-KW"/>
</dbReference>
<dbReference type="eggNOG" id="COG4625">
    <property type="taxonomic scope" value="Bacteria"/>
</dbReference>
<keyword evidence="5" id="KW-1185">Reference proteome</keyword>
<dbReference type="SUPFAM" id="SSF103515">
    <property type="entry name" value="Autotransporter"/>
    <property type="match status" value="1"/>
</dbReference>
<dbReference type="Gene3D" id="1.10.287.1490">
    <property type="match status" value="1"/>
</dbReference>
<dbReference type="InterPro" id="IPR005546">
    <property type="entry name" value="Autotransporte_beta"/>
</dbReference>
<feature type="coiled-coil region" evidence="1">
    <location>
        <begin position="404"/>
        <end position="482"/>
    </location>
</feature>
<keyword evidence="2" id="KW-0732">Signal</keyword>
<dbReference type="RefSeq" id="WP_006656715.1">
    <property type="nucleotide sequence ID" value="NZ_CM000776.2"/>
</dbReference>
<feature type="domain" description="Autotransporter" evidence="3">
    <location>
        <begin position="666"/>
        <end position="937"/>
    </location>
</feature>
<gene>
    <name evidence="4" type="ORF">HCAN_0234</name>
</gene>
<dbReference type="InterPro" id="IPR036709">
    <property type="entry name" value="Autotransporte_beta_dom_sf"/>
</dbReference>
<dbReference type="Gene3D" id="2.40.128.130">
    <property type="entry name" value="Autotransporter beta-domain"/>
    <property type="match status" value="1"/>
</dbReference>
<sequence>MKISIAASRVLTSLGVVAALSSSAIAAADTAGNTDFTTKFKENTTGNWEYKNTANDLTLNVDPTSVTTGEGVDIKPIELNNLTIDANSFTGDTAVTLGGTKNQFNPTDPLANTYSFNINTKNGVTQNGATNVYHNSSIKSSEGAVTFGDAVRVDGANLDVTSKTGTAFNGALNALTISNKGNVNVTGDANLGSGAIAVESGKLNVTGKLTSNGNAFTFGSLNNSWNNNNQGIYAKGDVTLNNGTLNIQSSDLPLGQLNLITSGGKITNTGATLGSVSFAQDVSEYLSNQSLLTPYLNTGDYDFAIDANAVGSHYKDYIAYDVKLSTDNKTLYVDGQLKDTFKNIFNEKQTFASLQGFANKLVATEQTNIDSALKILTDTTTTPGQDIGVKGQVTTQITTFTQNKTATESAIKTAEEQVKTLNDQLAAETDVTKKEQLQQQIDALDTQITASKETLNQITSDLNAANAELKAIEAAIKDLTARNNAFATLQTEIQNLQDGTTDAEKSQKLNELKNLMLEALAPSINTGDYSLANSILEAVKTRTDYTLLGGIVLGGMNDTLTPIVSAAKASGNTGESLGILSSIAGSNIHNQQVMQVITNQRFFKDTRDAARSATSFADASSSAMTAVNVSNDMAIGSRIARANNPFQSLSKERFASIQSDAPYKYYETYNAAVWANAFGGANIIDGESGGVYGISVGADKNITDDILVGVYFTYANAELQDKLLKQDSDNFQLGIYSQIKIAPTWELNLKAYGQLGKTDQDVTSIAGINTSDFDQKFFGLSANVGKVFDLSNSWFLKPFAGANYYYSYTPDYTEKGSILAQHVRSNTNNSVSLEVGLESRKYFSESSYLFITPKIEQYVINNGDDYVGRFAGSTTSFRIASAEKKKTYGQLIVGGNIAINDSLSLNAGIGAKQILAGKVDSKNETYLNGNIGVKYRF</sequence>
<feature type="chain" id="PRO_5002960961" evidence="2">
    <location>
        <begin position="27"/>
        <end position="937"/>
    </location>
</feature>
<evidence type="ECO:0000256" key="2">
    <source>
        <dbReference type="SAM" id="SignalP"/>
    </source>
</evidence>
<evidence type="ECO:0000313" key="5">
    <source>
        <dbReference type="Proteomes" id="UP000007032"/>
    </source>
</evidence>
<dbReference type="SMART" id="SM00869">
    <property type="entry name" value="Autotransporter"/>
    <property type="match status" value="1"/>
</dbReference>
<evidence type="ECO:0000259" key="3">
    <source>
        <dbReference type="PROSITE" id="PS51208"/>
    </source>
</evidence>
<dbReference type="STRING" id="537970.HCAN_0234"/>
<dbReference type="GO" id="GO:0008233">
    <property type="term" value="F:peptidase activity"/>
    <property type="evidence" value="ECO:0007669"/>
    <property type="project" value="UniProtKB-KW"/>
</dbReference>
<dbReference type="OrthoDB" id="5360552at2"/>
<dbReference type="PROSITE" id="PS51208">
    <property type="entry name" value="AUTOTRANSPORTER"/>
    <property type="match status" value="1"/>
</dbReference>
<dbReference type="Proteomes" id="UP000007032">
    <property type="component" value="Chromosome"/>
</dbReference>
<dbReference type="HOGENOM" id="CLU_017385_0_0_7"/>
<keyword evidence="4" id="KW-0645">Protease</keyword>
<dbReference type="EC" id="3.4.21.72" evidence="4"/>
<dbReference type="EMBL" id="CM000776">
    <property type="protein sequence ID" value="EES88954.1"/>
    <property type="molecule type" value="Genomic_DNA"/>
</dbReference>
<keyword evidence="4" id="KW-0378">Hydrolase</keyword>
<dbReference type="AlphaFoldDB" id="C5ZVQ0"/>
<accession>C5ZVQ0</accession>
<protein>
    <submittedName>
        <fullName evidence="4">Immunoglobulin A1 protease</fullName>
        <ecNumber evidence="4">3.4.21.72</ecNumber>
    </submittedName>
</protein>
<feature type="signal peptide" evidence="2">
    <location>
        <begin position="1"/>
        <end position="26"/>
    </location>
</feature>